<accession>A0A0D0AKY5</accession>
<dbReference type="Proteomes" id="UP000054485">
    <property type="component" value="Unassembled WGS sequence"/>
</dbReference>
<evidence type="ECO:0000313" key="3">
    <source>
        <dbReference type="Proteomes" id="UP000054485"/>
    </source>
</evidence>
<gene>
    <name evidence="2" type="ORF">CY34DRAFT_371011</name>
</gene>
<dbReference type="InParanoid" id="A0A0D0AKY5"/>
<feature type="compositionally biased region" description="Low complexity" evidence="1">
    <location>
        <begin position="293"/>
        <end position="311"/>
    </location>
</feature>
<dbReference type="AlphaFoldDB" id="A0A0D0AKY5"/>
<feature type="compositionally biased region" description="Acidic residues" evidence="1">
    <location>
        <begin position="91"/>
        <end position="112"/>
    </location>
</feature>
<dbReference type="OrthoDB" id="2680676at2759"/>
<feature type="compositionally biased region" description="Polar residues" evidence="1">
    <location>
        <begin position="215"/>
        <end position="226"/>
    </location>
</feature>
<organism evidence="2 3">
    <name type="scientific">Suillus luteus UH-Slu-Lm8-n1</name>
    <dbReference type="NCBI Taxonomy" id="930992"/>
    <lineage>
        <taxon>Eukaryota</taxon>
        <taxon>Fungi</taxon>
        <taxon>Dikarya</taxon>
        <taxon>Basidiomycota</taxon>
        <taxon>Agaricomycotina</taxon>
        <taxon>Agaricomycetes</taxon>
        <taxon>Agaricomycetidae</taxon>
        <taxon>Boletales</taxon>
        <taxon>Suillineae</taxon>
        <taxon>Suillaceae</taxon>
        <taxon>Suillus</taxon>
    </lineage>
</organism>
<proteinExistence type="predicted"/>
<feature type="compositionally biased region" description="Acidic residues" evidence="1">
    <location>
        <begin position="262"/>
        <end position="280"/>
    </location>
</feature>
<feature type="compositionally biased region" description="Polar residues" evidence="1">
    <location>
        <begin position="113"/>
        <end position="127"/>
    </location>
</feature>
<feature type="compositionally biased region" description="Polar residues" evidence="1">
    <location>
        <begin position="189"/>
        <end position="201"/>
    </location>
</feature>
<protein>
    <submittedName>
        <fullName evidence="2">Uncharacterized protein</fullName>
    </submittedName>
</protein>
<reference evidence="3" key="2">
    <citation type="submission" date="2015-01" db="EMBL/GenBank/DDBJ databases">
        <title>Evolutionary Origins and Diversification of the Mycorrhizal Mutualists.</title>
        <authorList>
            <consortium name="DOE Joint Genome Institute"/>
            <consortium name="Mycorrhizal Genomics Consortium"/>
            <person name="Kohler A."/>
            <person name="Kuo A."/>
            <person name="Nagy L.G."/>
            <person name="Floudas D."/>
            <person name="Copeland A."/>
            <person name="Barry K.W."/>
            <person name="Cichocki N."/>
            <person name="Veneault-Fourrey C."/>
            <person name="LaButti K."/>
            <person name="Lindquist E.A."/>
            <person name="Lipzen A."/>
            <person name="Lundell T."/>
            <person name="Morin E."/>
            <person name="Murat C."/>
            <person name="Riley R."/>
            <person name="Ohm R."/>
            <person name="Sun H."/>
            <person name="Tunlid A."/>
            <person name="Henrissat B."/>
            <person name="Grigoriev I.V."/>
            <person name="Hibbett D.S."/>
            <person name="Martin F."/>
        </authorList>
    </citation>
    <scope>NUCLEOTIDE SEQUENCE [LARGE SCALE GENOMIC DNA]</scope>
    <source>
        <strain evidence="3">UH-Slu-Lm8-n1</strain>
    </source>
</reference>
<feature type="compositionally biased region" description="Polar residues" evidence="1">
    <location>
        <begin position="164"/>
        <end position="175"/>
    </location>
</feature>
<keyword evidence="3" id="KW-1185">Reference proteome</keyword>
<sequence>MINPQALTKMVINATHGNVEANATVALSVFKNDHMNTLILTLLLITMPCMPKRAAPKVVPSLGSTSTDVPPILCPECVARFKRKRRSSYVESDDGNALDDEADDDKVEEEDNSQSSATGIQVVSNQPRLFIKIRNPKRQTDTTKVDNSNAGDELEKELEKEDNSQSSATGAQAVSNEPRLFIKIRNPKRQTGTTKVDNSNAGDELEKELEKEDNSQSSATGAQAVSNEPRLFIKIRNPKRQTDTTKVDNSRDIKSHKKKEDDDSYEDSSSESHDESDDEYLPPRKRQRTRLQATSKFSSSRVRSSTSVSAAKTKKRV</sequence>
<evidence type="ECO:0000313" key="2">
    <source>
        <dbReference type="EMBL" id="KIK38804.1"/>
    </source>
</evidence>
<dbReference type="EMBL" id="KN835373">
    <property type="protein sequence ID" value="KIK38804.1"/>
    <property type="molecule type" value="Genomic_DNA"/>
</dbReference>
<name>A0A0D0AKY5_9AGAM</name>
<reference evidence="2 3" key="1">
    <citation type="submission" date="2014-04" db="EMBL/GenBank/DDBJ databases">
        <authorList>
            <consortium name="DOE Joint Genome Institute"/>
            <person name="Kuo A."/>
            <person name="Ruytinx J."/>
            <person name="Rineau F."/>
            <person name="Colpaert J."/>
            <person name="Kohler A."/>
            <person name="Nagy L.G."/>
            <person name="Floudas D."/>
            <person name="Copeland A."/>
            <person name="Barry K.W."/>
            <person name="Cichocki N."/>
            <person name="Veneault-Fourrey C."/>
            <person name="LaButti K."/>
            <person name="Lindquist E.A."/>
            <person name="Lipzen A."/>
            <person name="Lundell T."/>
            <person name="Morin E."/>
            <person name="Murat C."/>
            <person name="Sun H."/>
            <person name="Tunlid A."/>
            <person name="Henrissat B."/>
            <person name="Grigoriev I.V."/>
            <person name="Hibbett D.S."/>
            <person name="Martin F."/>
            <person name="Nordberg H.P."/>
            <person name="Cantor M.N."/>
            <person name="Hua S.X."/>
        </authorList>
    </citation>
    <scope>NUCLEOTIDE SEQUENCE [LARGE SCALE GENOMIC DNA]</scope>
    <source>
        <strain evidence="2 3">UH-Slu-Lm8-n1</strain>
    </source>
</reference>
<feature type="compositionally biased region" description="Basic and acidic residues" evidence="1">
    <location>
        <begin position="240"/>
        <end position="261"/>
    </location>
</feature>
<evidence type="ECO:0000256" key="1">
    <source>
        <dbReference type="SAM" id="MobiDB-lite"/>
    </source>
</evidence>
<feature type="region of interest" description="Disordered" evidence="1">
    <location>
        <begin position="88"/>
        <end position="317"/>
    </location>
</feature>
<dbReference type="HOGENOM" id="CLU_877652_0_0_1"/>